<protein>
    <submittedName>
        <fullName evidence="2">Uncharacterized protein</fullName>
    </submittedName>
</protein>
<evidence type="ECO:0000256" key="1">
    <source>
        <dbReference type="SAM" id="MobiDB-lite"/>
    </source>
</evidence>
<keyword evidence="3" id="KW-1185">Reference proteome</keyword>
<feature type="compositionally biased region" description="Low complexity" evidence="1">
    <location>
        <begin position="48"/>
        <end position="68"/>
    </location>
</feature>
<feature type="compositionally biased region" description="Basic residues" evidence="1">
    <location>
        <begin position="29"/>
        <end position="46"/>
    </location>
</feature>
<gene>
    <name evidence="2" type="ORF">E2C01_098264</name>
</gene>
<sequence>MQAVLKFKGSCKTEGKHSTHENKTDITIHKRIHSRRTTQKQGKHLQKTPNTQPPITTTPATPQRNTTQARILKHLSRVT</sequence>
<feature type="compositionally biased region" description="Basic and acidic residues" evidence="1">
    <location>
        <begin position="11"/>
        <end position="28"/>
    </location>
</feature>
<dbReference type="Proteomes" id="UP000324222">
    <property type="component" value="Unassembled WGS sequence"/>
</dbReference>
<name>A0A5B7KBN9_PORTR</name>
<reference evidence="2 3" key="1">
    <citation type="submission" date="2019-05" db="EMBL/GenBank/DDBJ databases">
        <title>Another draft genome of Portunus trituberculatus and its Hox gene families provides insights of decapod evolution.</title>
        <authorList>
            <person name="Jeong J.-H."/>
            <person name="Song I."/>
            <person name="Kim S."/>
            <person name="Choi T."/>
            <person name="Kim D."/>
            <person name="Ryu S."/>
            <person name="Kim W."/>
        </authorList>
    </citation>
    <scope>NUCLEOTIDE SEQUENCE [LARGE SCALE GENOMIC DNA]</scope>
    <source>
        <tissue evidence="2">Muscle</tissue>
    </source>
</reference>
<feature type="region of interest" description="Disordered" evidence="1">
    <location>
        <begin position="1"/>
        <end position="68"/>
    </location>
</feature>
<proteinExistence type="predicted"/>
<evidence type="ECO:0000313" key="3">
    <source>
        <dbReference type="Proteomes" id="UP000324222"/>
    </source>
</evidence>
<organism evidence="2 3">
    <name type="scientific">Portunus trituberculatus</name>
    <name type="common">Swimming crab</name>
    <name type="synonym">Neptunus trituberculatus</name>
    <dbReference type="NCBI Taxonomy" id="210409"/>
    <lineage>
        <taxon>Eukaryota</taxon>
        <taxon>Metazoa</taxon>
        <taxon>Ecdysozoa</taxon>
        <taxon>Arthropoda</taxon>
        <taxon>Crustacea</taxon>
        <taxon>Multicrustacea</taxon>
        <taxon>Malacostraca</taxon>
        <taxon>Eumalacostraca</taxon>
        <taxon>Eucarida</taxon>
        <taxon>Decapoda</taxon>
        <taxon>Pleocyemata</taxon>
        <taxon>Brachyura</taxon>
        <taxon>Eubrachyura</taxon>
        <taxon>Portunoidea</taxon>
        <taxon>Portunidae</taxon>
        <taxon>Portuninae</taxon>
        <taxon>Portunus</taxon>
    </lineage>
</organism>
<dbReference type="EMBL" id="VSRR010132590">
    <property type="protein sequence ID" value="MPD02668.1"/>
    <property type="molecule type" value="Genomic_DNA"/>
</dbReference>
<accession>A0A5B7KBN9</accession>
<evidence type="ECO:0000313" key="2">
    <source>
        <dbReference type="EMBL" id="MPD02668.1"/>
    </source>
</evidence>
<dbReference type="AlphaFoldDB" id="A0A5B7KBN9"/>
<comment type="caution">
    <text evidence="2">The sequence shown here is derived from an EMBL/GenBank/DDBJ whole genome shotgun (WGS) entry which is preliminary data.</text>
</comment>